<reference evidence="2 3" key="1">
    <citation type="submission" date="2024-02" db="EMBL/GenBank/DDBJ databases">
        <title>High-quality chromosome-scale genome assembly of Pensacola bahiagrass (Paspalum notatum Flugge var. saurae).</title>
        <authorList>
            <person name="Vega J.M."/>
            <person name="Podio M."/>
            <person name="Orjuela J."/>
            <person name="Siena L.A."/>
            <person name="Pessino S.C."/>
            <person name="Combes M.C."/>
            <person name="Mariac C."/>
            <person name="Albertini E."/>
            <person name="Pupilli F."/>
            <person name="Ortiz J.P.A."/>
            <person name="Leblanc O."/>
        </authorList>
    </citation>
    <scope>NUCLEOTIDE SEQUENCE [LARGE SCALE GENOMIC DNA]</scope>
    <source>
        <strain evidence="2">R1</strain>
        <tissue evidence="2">Leaf</tissue>
    </source>
</reference>
<name>A0AAQ3UR43_PASNO</name>
<sequence length="137" mass="13466">MAVATSSFSLPLHFLRSTASSSRLSLGQGALRRTSPSARGLLRLQLRPTARGLETVVAAALYDGGEAAARGDGGDVSAAAELVRAARTGGGPNGRPGQPKEGGGGSVNATVLAQRARAPTPPGSPAEGSGGQGGSIH</sequence>
<dbReference type="EMBL" id="CP144753">
    <property type="protein sequence ID" value="WVZ94865.1"/>
    <property type="molecule type" value="Genomic_DNA"/>
</dbReference>
<feature type="region of interest" description="Disordered" evidence="1">
    <location>
        <begin position="85"/>
        <end position="137"/>
    </location>
</feature>
<organism evidence="2 3">
    <name type="scientific">Paspalum notatum var. saurae</name>
    <dbReference type="NCBI Taxonomy" id="547442"/>
    <lineage>
        <taxon>Eukaryota</taxon>
        <taxon>Viridiplantae</taxon>
        <taxon>Streptophyta</taxon>
        <taxon>Embryophyta</taxon>
        <taxon>Tracheophyta</taxon>
        <taxon>Spermatophyta</taxon>
        <taxon>Magnoliopsida</taxon>
        <taxon>Liliopsida</taxon>
        <taxon>Poales</taxon>
        <taxon>Poaceae</taxon>
        <taxon>PACMAD clade</taxon>
        <taxon>Panicoideae</taxon>
        <taxon>Andropogonodae</taxon>
        <taxon>Paspaleae</taxon>
        <taxon>Paspalinae</taxon>
        <taxon>Paspalum</taxon>
    </lineage>
</organism>
<feature type="compositionally biased region" description="Gly residues" evidence="1">
    <location>
        <begin position="128"/>
        <end position="137"/>
    </location>
</feature>
<feature type="compositionally biased region" description="Gly residues" evidence="1">
    <location>
        <begin position="88"/>
        <end position="106"/>
    </location>
</feature>
<gene>
    <name evidence="2" type="ORF">U9M48_040702</name>
</gene>
<evidence type="ECO:0000256" key="1">
    <source>
        <dbReference type="SAM" id="MobiDB-lite"/>
    </source>
</evidence>
<dbReference type="AlphaFoldDB" id="A0AAQ3UR43"/>
<accession>A0AAQ3UR43</accession>
<evidence type="ECO:0000313" key="2">
    <source>
        <dbReference type="EMBL" id="WVZ94865.1"/>
    </source>
</evidence>
<dbReference type="Proteomes" id="UP001341281">
    <property type="component" value="Chromosome 09"/>
</dbReference>
<keyword evidence="3" id="KW-1185">Reference proteome</keyword>
<proteinExistence type="predicted"/>
<evidence type="ECO:0000313" key="3">
    <source>
        <dbReference type="Proteomes" id="UP001341281"/>
    </source>
</evidence>
<protein>
    <submittedName>
        <fullName evidence="2">Uncharacterized protein</fullName>
    </submittedName>
</protein>